<organism evidence="1 2">
    <name type="scientific">Sclerotinia sclerotiorum (strain ATCC 18683 / 1980 / Ss-1)</name>
    <name type="common">White mold</name>
    <name type="synonym">Whetzelinia sclerotiorum</name>
    <dbReference type="NCBI Taxonomy" id="665079"/>
    <lineage>
        <taxon>Eukaryota</taxon>
        <taxon>Fungi</taxon>
        <taxon>Dikarya</taxon>
        <taxon>Ascomycota</taxon>
        <taxon>Pezizomycotina</taxon>
        <taxon>Leotiomycetes</taxon>
        <taxon>Helotiales</taxon>
        <taxon>Sclerotiniaceae</taxon>
        <taxon>Sclerotinia</taxon>
    </lineage>
</organism>
<name>A7ED70_SCLS1</name>
<dbReference type="RefSeq" id="XP_001595171.1">
    <property type="nucleotide sequence ID" value="XM_001595121.1"/>
</dbReference>
<gene>
    <name evidence="1" type="ORF">SS1G_03260</name>
</gene>
<keyword evidence="2" id="KW-1185">Reference proteome</keyword>
<reference evidence="2" key="1">
    <citation type="journal article" date="2011" name="PLoS Genet.">
        <title>Genomic analysis of the necrotrophic fungal pathogens Sclerotinia sclerotiorum and Botrytis cinerea.</title>
        <authorList>
            <person name="Amselem J."/>
            <person name="Cuomo C.A."/>
            <person name="van Kan J.A."/>
            <person name="Viaud M."/>
            <person name="Benito E.P."/>
            <person name="Couloux A."/>
            <person name="Coutinho P.M."/>
            <person name="de Vries R.P."/>
            <person name="Dyer P.S."/>
            <person name="Fillinger S."/>
            <person name="Fournier E."/>
            <person name="Gout L."/>
            <person name="Hahn M."/>
            <person name="Kohn L."/>
            <person name="Lapalu N."/>
            <person name="Plummer K.M."/>
            <person name="Pradier J.M."/>
            <person name="Quevillon E."/>
            <person name="Sharon A."/>
            <person name="Simon A."/>
            <person name="ten Have A."/>
            <person name="Tudzynski B."/>
            <person name="Tudzynski P."/>
            <person name="Wincker P."/>
            <person name="Andrew M."/>
            <person name="Anthouard V."/>
            <person name="Beever R.E."/>
            <person name="Beffa R."/>
            <person name="Benoit I."/>
            <person name="Bouzid O."/>
            <person name="Brault B."/>
            <person name="Chen Z."/>
            <person name="Choquer M."/>
            <person name="Collemare J."/>
            <person name="Cotton P."/>
            <person name="Danchin E.G."/>
            <person name="Da Silva C."/>
            <person name="Gautier A."/>
            <person name="Giraud C."/>
            <person name="Giraud T."/>
            <person name="Gonzalez C."/>
            <person name="Grossetete S."/>
            <person name="Guldener U."/>
            <person name="Henrissat B."/>
            <person name="Howlett B.J."/>
            <person name="Kodira C."/>
            <person name="Kretschmer M."/>
            <person name="Lappartient A."/>
            <person name="Leroch M."/>
            <person name="Levis C."/>
            <person name="Mauceli E."/>
            <person name="Neuveglise C."/>
            <person name="Oeser B."/>
            <person name="Pearson M."/>
            <person name="Poulain J."/>
            <person name="Poussereau N."/>
            <person name="Quesneville H."/>
            <person name="Rascle C."/>
            <person name="Schumacher J."/>
            <person name="Segurens B."/>
            <person name="Sexton A."/>
            <person name="Silva E."/>
            <person name="Sirven C."/>
            <person name="Soanes D.M."/>
            <person name="Talbot N.J."/>
            <person name="Templeton M."/>
            <person name="Yandava C."/>
            <person name="Yarden O."/>
            <person name="Zeng Q."/>
            <person name="Rollins J.A."/>
            <person name="Lebrun M.H."/>
            <person name="Dickman M."/>
        </authorList>
    </citation>
    <scope>NUCLEOTIDE SEQUENCE [LARGE SCALE GENOMIC DNA]</scope>
    <source>
        <strain evidence="2">ATCC 18683 / 1980 / Ss-1</strain>
    </source>
</reference>
<dbReference type="InParanoid" id="A7ED70"/>
<proteinExistence type="predicted"/>
<dbReference type="AlphaFoldDB" id="A7ED70"/>
<dbReference type="GeneID" id="5491797"/>
<dbReference type="KEGG" id="ssl:SS1G_03260"/>
<sequence length="83" mass="8965">MALLPHSLTCAFHLLRIVDINGQVIAAVFSCHATAKTPTRAENPTLGPPHESAACINVTVKYHCMNCLTDKGIAYRCTNTTIL</sequence>
<dbReference type="HOGENOM" id="CLU_2543977_0_0_1"/>
<dbReference type="EMBL" id="CH476624">
    <property type="protein sequence ID" value="EDO00786.1"/>
    <property type="molecule type" value="Genomic_DNA"/>
</dbReference>
<protein>
    <submittedName>
        <fullName evidence="1">Uncharacterized protein</fullName>
    </submittedName>
</protein>
<evidence type="ECO:0000313" key="2">
    <source>
        <dbReference type="Proteomes" id="UP000001312"/>
    </source>
</evidence>
<dbReference type="Proteomes" id="UP000001312">
    <property type="component" value="Unassembled WGS sequence"/>
</dbReference>
<evidence type="ECO:0000313" key="1">
    <source>
        <dbReference type="EMBL" id="EDO00786.1"/>
    </source>
</evidence>
<accession>A7ED70</accession>